<gene>
    <name evidence="2" type="ORF">B0T16DRAFT_453117</name>
</gene>
<dbReference type="AlphaFoldDB" id="A0AA40D0W5"/>
<evidence type="ECO:0000256" key="1">
    <source>
        <dbReference type="SAM" id="MobiDB-lite"/>
    </source>
</evidence>
<keyword evidence="3" id="KW-1185">Reference proteome</keyword>
<proteinExistence type="predicted"/>
<sequence length="140" mass="14373">MPAASTPPDLVKVPFGPLGGIVGHAAIGVGTGAAVTVAVVAAATGTGTAATADRASERAPRAAQAARIVVFHFHNNTLDIIRDRQRPAARLVRVDAQNSAQEPVIDGDKKPQVLSAGRDSRVPEGREAEPNFGLLARPTS</sequence>
<reference evidence="2" key="1">
    <citation type="submission" date="2023-06" db="EMBL/GenBank/DDBJ databases">
        <title>Genome-scale phylogeny and comparative genomics of the fungal order Sordariales.</title>
        <authorList>
            <consortium name="Lawrence Berkeley National Laboratory"/>
            <person name="Hensen N."/>
            <person name="Bonometti L."/>
            <person name="Westerberg I."/>
            <person name="Brannstrom I.O."/>
            <person name="Guillou S."/>
            <person name="Cros-Aarteil S."/>
            <person name="Calhoun S."/>
            <person name="Haridas S."/>
            <person name="Kuo A."/>
            <person name="Mondo S."/>
            <person name="Pangilinan J."/>
            <person name="Riley R."/>
            <person name="Labutti K."/>
            <person name="Andreopoulos B."/>
            <person name="Lipzen A."/>
            <person name="Chen C."/>
            <person name="Yanf M."/>
            <person name="Daum C."/>
            <person name="Ng V."/>
            <person name="Clum A."/>
            <person name="Steindorff A."/>
            <person name="Ohm R."/>
            <person name="Martin F."/>
            <person name="Silar P."/>
            <person name="Natvig D."/>
            <person name="Lalanne C."/>
            <person name="Gautier V."/>
            <person name="Ament-Velasquez S.L."/>
            <person name="Kruys A."/>
            <person name="Hutchinson M.I."/>
            <person name="Powell A.J."/>
            <person name="Barry K."/>
            <person name="Miller A.N."/>
            <person name="Grigoriev I.V."/>
            <person name="Debuchy R."/>
            <person name="Gladieux P."/>
            <person name="Thoren M.H."/>
            <person name="Johannesson H."/>
        </authorList>
    </citation>
    <scope>NUCLEOTIDE SEQUENCE</scope>
    <source>
        <strain evidence="2">SMH2532-1</strain>
    </source>
</reference>
<feature type="region of interest" description="Disordered" evidence="1">
    <location>
        <begin position="95"/>
        <end position="140"/>
    </location>
</feature>
<organism evidence="2 3">
    <name type="scientific">Cercophora newfieldiana</name>
    <dbReference type="NCBI Taxonomy" id="92897"/>
    <lineage>
        <taxon>Eukaryota</taxon>
        <taxon>Fungi</taxon>
        <taxon>Dikarya</taxon>
        <taxon>Ascomycota</taxon>
        <taxon>Pezizomycotina</taxon>
        <taxon>Sordariomycetes</taxon>
        <taxon>Sordariomycetidae</taxon>
        <taxon>Sordariales</taxon>
        <taxon>Lasiosphaeriaceae</taxon>
        <taxon>Cercophora</taxon>
    </lineage>
</organism>
<dbReference type="Proteomes" id="UP001174936">
    <property type="component" value="Unassembled WGS sequence"/>
</dbReference>
<feature type="compositionally biased region" description="Basic and acidic residues" evidence="1">
    <location>
        <begin position="118"/>
        <end position="129"/>
    </location>
</feature>
<evidence type="ECO:0000313" key="2">
    <source>
        <dbReference type="EMBL" id="KAK0657682.1"/>
    </source>
</evidence>
<dbReference type="EMBL" id="JAULSV010000001">
    <property type="protein sequence ID" value="KAK0657682.1"/>
    <property type="molecule type" value="Genomic_DNA"/>
</dbReference>
<comment type="caution">
    <text evidence="2">The sequence shown here is derived from an EMBL/GenBank/DDBJ whole genome shotgun (WGS) entry which is preliminary data.</text>
</comment>
<protein>
    <submittedName>
        <fullName evidence="2">Uncharacterized protein</fullName>
    </submittedName>
</protein>
<evidence type="ECO:0000313" key="3">
    <source>
        <dbReference type="Proteomes" id="UP001174936"/>
    </source>
</evidence>
<name>A0AA40D0W5_9PEZI</name>
<accession>A0AA40D0W5</accession>